<dbReference type="PANTHER" id="PTHR36529:SF1">
    <property type="entry name" value="GLYCOSYLTRANSFERASE"/>
    <property type="match status" value="1"/>
</dbReference>
<accession>A0A6G6GLI3</accession>
<sequence length="234" mass="26669">MGILGSKHTDNKENGKEVFHFPTSKNALIIFTRNPELGKCKTRLAATVGDEIALEIYTFLLRHTAKISAGVQADKFVYYSEQLHENDVWDTTKFRKKVQHGDDLGARMEQAFNEIFSLGYQRAIIIGSDMYDMNTNDLDNAFETLEKNKFVLGPAEDGGYYLLGMKEVKPEVFKNKTWGTDTVLQATINNLKDESLILLQEKNDVDYYEDIKDVDAFHQFLPVHLTVKTSNKTT</sequence>
<dbReference type="GO" id="GO:0016740">
    <property type="term" value="F:transferase activity"/>
    <property type="evidence" value="ECO:0007669"/>
    <property type="project" value="UniProtKB-KW"/>
</dbReference>
<evidence type="ECO:0000313" key="1">
    <source>
        <dbReference type="EMBL" id="QIE59412.1"/>
    </source>
</evidence>
<dbReference type="Proteomes" id="UP000505306">
    <property type="component" value="Chromosome"/>
</dbReference>
<reference evidence="1 2" key="1">
    <citation type="submission" date="2020-02" db="EMBL/GenBank/DDBJ databases">
        <title>Complete genome sequence of Flavobacteriaceae bacterium.</title>
        <authorList>
            <person name="Kim S.-J."/>
            <person name="Kim Y.-S."/>
            <person name="Kim K.-H."/>
        </authorList>
    </citation>
    <scope>NUCLEOTIDE SEQUENCE [LARGE SCALE GENOMIC DNA]</scope>
    <source>
        <strain evidence="1 2">RR4-40</strain>
    </source>
</reference>
<proteinExistence type="predicted"/>
<dbReference type="NCBIfam" id="TIGR04282">
    <property type="entry name" value="glyco_like_cofC"/>
    <property type="match status" value="1"/>
</dbReference>
<organism evidence="1 2">
    <name type="scientific">Rasiella rasia</name>
    <dbReference type="NCBI Taxonomy" id="2744027"/>
    <lineage>
        <taxon>Bacteria</taxon>
        <taxon>Pseudomonadati</taxon>
        <taxon>Bacteroidota</taxon>
        <taxon>Flavobacteriia</taxon>
        <taxon>Flavobacteriales</taxon>
        <taxon>Flavobacteriaceae</taxon>
        <taxon>Rasiella</taxon>
    </lineage>
</organism>
<gene>
    <name evidence="1" type="ORF">G5B37_07490</name>
</gene>
<dbReference type="RefSeq" id="WP_164679427.1">
    <property type="nucleotide sequence ID" value="NZ_CP049057.1"/>
</dbReference>
<dbReference type="Gene3D" id="3.90.550.10">
    <property type="entry name" value="Spore Coat Polysaccharide Biosynthesis Protein SpsA, Chain A"/>
    <property type="match status" value="1"/>
</dbReference>
<keyword evidence="2" id="KW-1185">Reference proteome</keyword>
<dbReference type="PANTHER" id="PTHR36529">
    <property type="entry name" value="SLL1095 PROTEIN"/>
    <property type="match status" value="1"/>
</dbReference>
<dbReference type="EMBL" id="CP049057">
    <property type="protein sequence ID" value="QIE59412.1"/>
    <property type="molecule type" value="Genomic_DNA"/>
</dbReference>
<dbReference type="SUPFAM" id="SSF53448">
    <property type="entry name" value="Nucleotide-diphospho-sugar transferases"/>
    <property type="match status" value="1"/>
</dbReference>
<dbReference type="InterPro" id="IPR018641">
    <property type="entry name" value="Trfase_1_rSAM/seldom-assoc"/>
</dbReference>
<keyword evidence="1" id="KW-0808">Transferase</keyword>
<dbReference type="AlphaFoldDB" id="A0A6G6GLI3"/>
<protein>
    <submittedName>
        <fullName evidence="1">Glycosyltransferase</fullName>
    </submittedName>
</protein>
<evidence type="ECO:0000313" key="2">
    <source>
        <dbReference type="Proteomes" id="UP000505306"/>
    </source>
</evidence>
<dbReference type="KEGG" id="mgel:G5B37_07490"/>
<dbReference type="Pfam" id="PF09837">
    <property type="entry name" value="DUF2064"/>
    <property type="match status" value="1"/>
</dbReference>
<name>A0A6G6GLI3_9FLAO</name>
<dbReference type="InterPro" id="IPR029044">
    <property type="entry name" value="Nucleotide-diphossugar_trans"/>
</dbReference>